<feature type="transmembrane region" description="Helical" evidence="6">
    <location>
        <begin position="261"/>
        <end position="278"/>
    </location>
</feature>
<dbReference type="AlphaFoldDB" id="A0A7W7C9L3"/>
<evidence type="ECO:0000256" key="6">
    <source>
        <dbReference type="SAM" id="Phobius"/>
    </source>
</evidence>
<feature type="transmembrane region" description="Helical" evidence="6">
    <location>
        <begin position="110"/>
        <end position="130"/>
    </location>
</feature>
<proteinExistence type="predicted"/>
<evidence type="ECO:0000256" key="4">
    <source>
        <dbReference type="ARBA" id="ARBA00022989"/>
    </source>
</evidence>
<dbReference type="PANTHER" id="PTHR32196:SF72">
    <property type="entry name" value="RIBOSE IMPORT PERMEASE PROTEIN RBSC"/>
    <property type="match status" value="1"/>
</dbReference>
<feature type="transmembrane region" description="Helical" evidence="6">
    <location>
        <begin position="20"/>
        <end position="45"/>
    </location>
</feature>
<evidence type="ECO:0000313" key="8">
    <source>
        <dbReference type="Proteomes" id="UP000533598"/>
    </source>
</evidence>
<feature type="transmembrane region" description="Helical" evidence="6">
    <location>
        <begin position="66"/>
        <end position="90"/>
    </location>
</feature>
<dbReference type="GO" id="GO:0005886">
    <property type="term" value="C:plasma membrane"/>
    <property type="evidence" value="ECO:0007669"/>
    <property type="project" value="UniProtKB-SubCell"/>
</dbReference>
<dbReference type="RefSeq" id="WP_221489921.1">
    <property type="nucleotide sequence ID" value="NZ_BAAAUI010000002.1"/>
</dbReference>
<dbReference type="CDD" id="cd06579">
    <property type="entry name" value="TM_PBP1_transp_AraH_like"/>
    <property type="match status" value="1"/>
</dbReference>
<dbReference type="GO" id="GO:0022857">
    <property type="term" value="F:transmembrane transporter activity"/>
    <property type="evidence" value="ECO:0007669"/>
    <property type="project" value="InterPro"/>
</dbReference>
<organism evidence="7 8">
    <name type="scientific">Crossiella cryophila</name>
    <dbReference type="NCBI Taxonomy" id="43355"/>
    <lineage>
        <taxon>Bacteria</taxon>
        <taxon>Bacillati</taxon>
        <taxon>Actinomycetota</taxon>
        <taxon>Actinomycetes</taxon>
        <taxon>Pseudonocardiales</taxon>
        <taxon>Pseudonocardiaceae</taxon>
        <taxon>Crossiella</taxon>
    </lineage>
</organism>
<dbReference type="PANTHER" id="PTHR32196">
    <property type="entry name" value="ABC TRANSPORTER PERMEASE PROTEIN YPHD-RELATED-RELATED"/>
    <property type="match status" value="1"/>
</dbReference>
<evidence type="ECO:0000256" key="3">
    <source>
        <dbReference type="ARBA" id="ARBA00022692"/>
    </source>
</evidence>
<keyword evidence="8" id="KW-1185">Reference proteome</keyword>
<evidence type="ECO:0000256" key="2">
    <source>
        <dbReference type="ARBA" id="ARBA00022475"/>
    </source>
</evidence>
<comment type="subcellular location">
    <subcellularLocation>
        <location evidence="1">Cell membrane</location>
        <topology evidence="1">Multi-pass membrane protein</topology>
    </subcellularLocation>
</comment>
<dbReference type="InterPro" id="IPR001851">
    <property type="entry name" value="ABC_transp_permease"/>
</dbReference>
<keyword evidence="4 6" id="KW-1133">Transmembrane helix</keyword>
<comment type="caution">
    <text evidence="7">The sequence shown here is derived from an EMBL/GenBank/DDBJ whole genome shotgun (WGS) entry which is preliminary data.</text>
</comment>
<feature type="transmembrane region" description="Helical" evidence="6">
    <location>
        <begin position="312"/>
        <end position="328"/>
    </location>
</feature>
<accession>A0A7W7C9L3</accession>
<gene>
    <name evidence="7" type="ORF">HNR67_003201</name>
</gene>
<feature type="transmembrane region" description="Helical" evidence="6">
    <location>
        <begin position="137"/>
        <end position="154"/>
    </location>
</feature>
<keyword evidence="5 6" id="KW-0472">Membrane</keyword>
<name>A0A7W7C9L3_9PSEU</name>
<keyword evidence="2" id="KW-1003">Cell membrane</keyword>
<evidence type="ECO:0000256" key="5">
    <source>
        <dbReference type="ARBA" id="ARBA00023136"/>
    </source>
</evidence>
<evidence type="ECO:0000313" key="7">
    <source>
        <dbReference type="EMBL" id="MBB4677083.1"/>
    </source>
</evidence>
<feature type="transmembrane region" description="Helical" evidence="6">
    <location>
        <begin position="174"/>
        <end position="199"/>
    </location>
</feature>
<keyword evidence="3 6" id="KW-0812">Transmembrane</keyword>
<dbReference type="EMBL" id="JACHMH010000001">
    <property type="protein sequence ID" value="MBB4677083.1"/>
    <property type="molecule type" value="Genomic_DNA"/>
</dbReference>
<feature type="transmembrane region" description="Helical" evidence="6">
    <location>
        <begin position="285"/>
        <end position="306"/>
    </location>
</feature>
<sequence>MKTDVPTTGPTAPDRSRSKVLGQVLGEAGIGVALLVLVLVFLAFAPQFGTGQNIRNIMTQITLNTILAVGMTFVVLVGGIDLSVGSVLALSAVVAGSLMTWDALSPGTGLLLGVLAAVLVGALCGLVNGAVTERWKVPSFIITLGMLYVARGAAQEYTNAQTIYNLPRELTLFGTATFLGLPAVFVVALALVALGWFVLSRTVFGRLVYAVGTNEEAVRLAGHRTGWVKVSVFVIAGVCVGIAAVVYMARLNIASPILGNGYELNAIAAVVIGGASLTGGRGSMIGTLLGACLLGVLSNGLILLGVSDFQRTMITGGVIIVAVVLDAYRRRVATRLNSVITV</sequence>
<evidence type="ECO:0000256" key="1">
    <source>
        <dbReference type="ARBA" id="ARBA00004651"/>
    </source>
</evidence>
<reference evidence="7 8" key="1">
    <citation type="submission" date="2020-08" db="EMBL/GenBank/DDBJ databases">
        <title>Sequencing the genomes of 1000 actinobacteria strains.</title>
        <authorList>
            <person name="Klenk H.-P."/>
        </authorList>
    </citation>
    <scope>NUCLEOTIDE SEQUENCE [LARGE SCALE GENOMIC DNA]</scope>
    <source>
        <strain evidence="7 8">DSM 44230</strain>
    </source>
</reference>
<dbReference type="Pfam" id="PF02653">
    <property type="entry name" value="BPD_transp_2"/>
    <property type="match status" value="1"/>
</dbReference>
<feature type="transmembrane region" description="Helical" evidence="6">
    <location>
        <begin position="227"/>
        <end position="249"/>
    </location>
</feature>
<protein>
    <submittedName>
        <fullName evidence="7">Ribose transport system permease protein</fullName>
    </submittedName>
</protein>
<dbReference type="Proteomes" id="UP000533598">
    <property type="component" value="Unassembled WGS sequence"/>
</dbReference>